<evidence type="ECO:0000313" key="3">
    <source>
        <dbReference type="Proteomes" id="UP001600888"/>
    </source>
</evidence>
<dbReference type="EMBL" id="JBAWTH010000066">
    <property type="protein sequence ID" value="KAL2280497.1"/>
    <property type="molecule type" value="Genomic_DNA"/>
</dbReference>
<feature type="compositionally biased region" description="Basic and acidic residues" evidence="1">
    <location>
        <begin position="1"/>
        <end position="14"/>
    </location>
</feature>
<reference evidence="2 3" key="1">
    <citation type="submission" date="2024-03" db="EMBL/GenBank/DDBJ databases">
        <title>A high-quality draft genome sequence of Diaporthe vaccinii, a causative agent of upright dieback and viscid rot disease in cranberry plants.</title>
        <authorList>
            <person name="Sarrasin M."/>
            <person name="Lang B.F."/>
            <person name="Burger G."/>
        </authorList>
    </citation>
    <scope>NUCLEOTIDE SEQUENCE [LARGE SCALE GENOMIC DNA]</scope>
    <source>
        <strain evidence="2 3">IS7</strain>
    </source>
</reference>
<dbReference type="Proteomes" id="UP001600888">
    <property type="component" value="Unassembled WGS sequence"/>
</dbReference>
<comment type="caution">
    <text evidence="2">The sequence shown here is derived from an EMBL/GenBank/DDBJ whole genome shotgun (WGS) entry which is preliminary data.</text>
</comment>
<proteinExistence type="predicted"/>
<evidence type="ECO:0000313" key="2">
    <source>
        <dbReference type="EMBL" id="KAL2280497.1"/>
    </source>
</evidence>
<keyword evidence="3" id="KW-1185">Reference proteome</keyword>
<gene>
    <name evidence="2" type="ORF">FJTKL_12484</name>
</gene>
<protein>
    <submittedName>
        <fullName evidence="2">Uncharacterized protein</fullName>
    </submittedName>
</protein>
<evidence type="ECO:0000256" key="1">
    <source>
        <dbReference type="SAM" id="MobiDB-lite"/>
    </source>
</evidence>
<feature type="region of interest" description="Disordered" evidence="1">
    <location>
        <begin position="1"/>
        <end position="67"/>
    </location>
</feature>
<accession>A0ABR4EDL1</accession>
<sequence>MSHDTKPRQAKPCEPKSSSQSTKKSSKPDQFPSPMLQLWEGEHRRGELPFSEWPQGQQAAGKRRPKM</sequence>
<name>A0ABR4EDL1_9PEZI</name>
<organism evidence="2 3">
    <name type="scientific">Diaporthe vaccinii</name>
    <dbReference type="NCBI Taxonomy" id="105482"/>
    <lineage>
        <taxon>Eukaryota</taxon>
        <taxon>Fungi</taxon>
        <taxon>Dikarya</taxon>
        <taxon>Ascomycota</taxon>
        <taxon>Pezizomycotina</taxon>
        <taxon>Sordariomycetes</taxon>
        <taxon>Sordariomycetidae</taxon>
        <taxon>Diaporthales</taxon>
        <taxon>Diaporthaceae</taxon>
        <taxon>Diaporthe</taxon>
        <taxon>Diaporthe eres species complex</taxon>
    </lineage>
</organism>